<feature type="domain" description="Disintegrin" evidence="8">
    <location>
        <begin position="434"/>
        <end position="526"/>
    </location>
</feature>
<sequence>MQAHQYFLFLLTSQSLYLTADTSGENAERLVIKYFEKLSYDKDVLDQKHQRARRATEEHEKYVHLEFQAYERKFRMRLQSDMSVFADDFEILGTGTSLPTDVSYIYSGELQDEEGSSCYGSIMNGRFEGLIATKNGTYYIEPAEAHSKIENSTYHSYIYHEKDIDYSLIEDETTSCSALRLQQVFQNSKMKLKVEDSVRTRRSIDYSRTSCLLYLKADYLFYKQFGSVEAVVAQIAGYLRAVNAIYEDINFNGIKNINFRVKRLNVVHQDDAMYSDFIGPEKLLMLHSEANWNSYCLSYLLTDRDYSGVLGLAWNGKLGNSGGICSKYTKLRDGSEATLNTGLITVQKYGQHLPPRLIHITLAHELGHSLGSPHDEGTECSNFNASSKEGNYLMYPYAMDGNQYNNDKFSSCSIAFIANILKAKKDQCFVESDRPICGNQIVEPGEECDVGTSDSDLCCYGSSAAEELQCRLKPGKICSASQGLCCNHLCDYKTQGTLCQEESECRFESYCTGESAKCSMPAPKDNYTLCNIGTRICLNGFCHQSLCVKYGVEQCDCDSSSMREKCNLCCQLPGDDQTCASTASMALQEYFNGTQIPLPPGSPCGQRQGYCDKFHICQLVDADGPIARLKNAILNFIELEDISTWMKARWWAILLVILTLAALMAGTVFLFGRTLDTEYPRKEKRSKGKTPKPFCHGESQKIIYWEREDLHIETSHVEYETRI</sequence>
<dbReference type="RefSeq" id="XP_033812154.1">
    <property type="nucleotide sequence ID" value="XM_033956263.1"/>
</dbReference>
<dbReference type="GeneID" id="117365650"/>
<feature type="transmembrane region" description="Helical" evidence="6">
    <location>
        <begin position="650"/>
        <end position="672"/>
    </location>
</feature>
<feature type="binding site" evidence="5">
    <location>
        <position position="364"/>
    </location>
    <ligand>
        <name>Zn(2+)</name>
        <dbReference type="ChEBI" id="CHEBI:29105"/>
        <note>catalytic</note>
    </ligand>
</feature>
<dbReference type="SUPFAM" id="SSF57552">
    <property type="entry name" value="Blood coagulation inhibitor (disintegrin)"/>
    <property type="match status" value="1"/>
</dbReference>
<dbReference type="InterPro" id="IPR049038">
    <property type="entry name" value="ADAM10_Cys-rich"/>
</dbReference>
<comment type="caution">
    <text evidence="5">Lacks conserved residue(s) required for the propagation of feature annotation.</text>
</comment>
<dbReference type="GO" id="GO:0004222">
    <property type="term" value="F:metalloendopeptidase activity"/>
    <property type="evidence" value="ECO:0007669"/>
    <property type="project" value="InterPro"/>
</dbReference>
<dbReference type="Pfam" id="PF00200">
    <property type="entry name" value="Disintegrin"/>
    <property type="match status" value="1"/>
</dbReference>
<keyword evidence="7" id="KW-0732">Signal</keyword>
<dbReference type="InterPro" id="IPR024079">
    <property type="entry name" value="MetalloPept_cat_dom_sf"/>
</dbReference>
<keyword evidence="5" id="KW-0479">Metal-binding</keyword>
<dbReference type="Gene3D" id="4.10.70.10">
    <property type="entry name" value="Disintegrin domain"/>
    <property type="match status" value="1"/>
</dbReference>
<dbReference type="InterPro" id="IPR001590">
    <property type="entry name" value="Peptidase_M12B"/>
</dbReference>
<keyword evidence="6" id="KW-0812">Transmembrane</keyword>
<evidence type="ECO:0000256" key="7">
    <source>
        <dbReference type="SAM" id="SignalP"/>
    </source>
</evidence>
<dbReference type="GO" id="GO:0005886">
    <property type="term" value="C:plasma membrane"/>
    <property type="evidence" value="ECO:0007669"/>
    <property type="project" value="TreeGrafter"/>
</dbReference>
<evidence type="ECO:0000256" key="1">
    <source>
        <dbReference type="ARBA" id="ARBA00001809"/>
    </source>
</evidence>
<keyword evidence="4" id="KW-1015">Disulfide bond</keyword>
<dbReference type="AlphaFoldDB" id="A0A6P8S2U2"/>
<accession>A0A6P8S2U2</accession>
<dbReference type="OrthoDB" id="2149267at2759"/>
<dbReference type="Pfam" id="PF21299">
    <property type="entry name" value="ADAM10_Cys-rich"/>
    <property type="match status" value="1"/>
</dbReference>
<reference evidence="11" key="1">
    <citation type="submission" date="2025-08" db="UniProtKB">
        <authorList>
            <consortium name="RefSeq"/>
        </authorList>
    </citation>
    <scope>IDENTIFICATION</scope>
</reference>
<dbReference type="InterPro" id="IPR051489">
    <property type="entry name" value="ADAM_Metalloproteinase"/>
</dbReference>
<evidence type="ECO:0000313" key="10">
    <source>
        <dbReference type="Proteomes" id="UP000515159"/>
    </source>
</evidence>
<dbReference type="PROSITE" id="PS50214">
    <property type="entry name" value="DISINTEGRIN_2"/>
    <property type="match status" value="1"/>
</dbReference>
<dbReference type="GO" id="GO:0046872">
    <property type="term" value="F:metal ion binding"/>
    <property type="evidence" value="ECO:0007669"/>
    <property type="project" value="UniProtKB-KW"/>
</dbReference>
<evidence type="ECO:0000256" key="5">
    <source>
        <dbReference type="PROSITE-ProRule" id="PRU00276"/>
    </source>
</evidence>
<organism evidence="10 11">
    <name type="scientific">Geotrypetes seraphini</name>
    <name type="common">Gaboon caecilian</name>
    <name type="synonym">Caecilia seraphini</name>
    <dbReference type="NCBI Taxonomy" id="260995"/>
    <lineage>
        <taxon>Eukaryota</taxon>
        <taxon>Metazoa</taxon>
        <taxon>Chordata</taxon>
        <taxon>Craniata</taxon>
        <taxon>Vertebrata</taxon>
        <taxon>Euteleostomi</taxon>
        <taxon>Amphibia</taxon>
        <taxon>Gymnophiona</taxon>
        <taxon>Geotrypetes</taxon>
    </lineage>
</organism>
<keyword evidence="5" id="KW-0862">Zinc</keyword>
<feature type="domain" description="Peptidase M12B" evidence="9">
    <location>
        <begin position="209"/>
        <end position="433"/>
    </location>
</feature>
<dbReference type="Gene3D" id="3.40.390.10">
    <property type="entry name" value="Collagenase (Catalytic Domain)"/>
    <property type="match status" value="1"/>
</dbReference>
<keyword evidence="10" id="KW-1185">Reference proteome</keyword>
<dbReference type="SUPFAM" id="SSF55486">
    <property type="entry name" value="Metalloproteases ('zincins'), catalytic domain"/>
    <property type="match status" value="1"/>
</dbReference>
<feature type="chain" id="PRO_5027931823" description="ADAM10 endopeptidase" evidence="7">
    <location>
        <begin position="25"/>
        <end position="723"/>
    </location>
</feature>
<evidence type="ECO:0000256" key="2">
    <source>
        <dbReference type="ARBA" id="ARBA00012332"/>
    </source>
</evidence>
<gene>
    <name evidence="11" type="primary">LOC117365650</name>
</gene>
<evidence type="ECO:0000259" key="9">
    <source>
        <dbReference type="PROSITE" id="PS50215"/>
    </source>
</evidence>
<name>A0A6P8S2U2_GEOSA</name>
<dbReference type="GO" id="GO:0007219">
    <property type="term" value="P:Notch signaling pathway"/>
    <property type="evidence" value="ECO:0007669"/>
    <property type="project" value="TreeGrafter"/>
</dbReference>
<feature type="signal peptide" evidence="7">
    <location>
        <begin position="1"/>
        <end position="24"/>
    </location>
</feature>
<feature type="active site" evidence="5">
    <location>
        <position position="365"/>
    </location>
</feature>
<feature type="binding site" evidence="5">
    <location>
        <position position="374"/>
    </location>
    <ligand>
        <name>Zn(2+)</name>
        <dbReference type="ChEBI" id="CHEBI:29105"/>
        <note>catalytic</note>
    </ligand>
</feature>
<dbReference type="KEGG" id="gsh:117365650"/>
<dbReference type="InterPro" id="IPR036436">
    <property type="entry name" value="Disintegrin_dom_sf"/>
</dbReference>
<keyword evidence="6" id="KW-0472">Membrane</keyword>
<evidence type="ECO:0000259" key="8">
    <source>
        <dbReference type="PROSITE" id="PS50214"/>
    </source>
</evidence>
<dbReference type="FunFam" id="4.10.70.10:FF:000003">
    <property type="entry name" value="Disintegrin and metalloproteinase domain-containing protein 17"/>
    <property type="match status" value="1"/>
</dbReference>
<protein>
    <recommendedName>
        <fullName evidence="2">ADAM10 endopeptidase</fullName>
        <ecNumber evidence="2">3.4.24.81</ecNumber>
    </recommendedName>
</protein>
<evidence type="ECO:0000256" key="4">
    <source>
        <dbReference type="ARBA" id="ARBA00023157"/>
    </source>
</evidence>
<feature type="binding site" evidence="5">
    <location>
        <position position="368"/>
    </location>
    <ligand>
        <name>Zn(2+)</name>
        <dbReference type="ChEBI" id="CHEBI:29105"/>
        <note>catalytic</note>
    </ligand>
</feature>
<dbReference type="SMART" id="SM00050">
    <property type="entry name" value="DISIN"/>
    <property type="match status" value="1"/>
</dbReference>
<dbReference type="Proteomes" id="UP000515159">
    <property type="component" value="Chromosome 8"/>
</dbReference>
<dbReference type="PROSITE" id="PS50215">
    <property type="entry name" value="ADAM_MEPRO"/>
    <property type="match status" value="1"/>
</dbReference>
<comment type="catalytic activity">
    <reaction evidence="1">
        <text>Endopeptidase of broad specificity.</text>
        <dbReference type="EC" id="3.4.24.81"/>
    </reaction>
</comment>
<evidence type="ECO:0000313" key="11">
    <source>
        <dbReference type="RefSeq" id="XP_033812154.1"/>
    </source>
</evidence>
<dbReference type="GO" id="GO:0006509">
    <property type="term" value="P:membrane protein ectodomain proteolysis"/>
    <property type="evidence" value="ECO:0007669"/>
    <property type="project" value="TreeGrafter"/>
</dbReference>
<keyword evidence="6" id="KW-1133">Transmembrane helix</keyword>
<dbReference type="InParanoid" id="A0A6P8S2U2"/>
<dbReference type="InterPro" id="IPR001762">
    <property type="entry name" value="Disintegrin_dom"/>
</dbReference>
<dbReference type="PANTHER" id="PTHR45702:SF1">
    <property type="entry name" value="DISINTEGRIN AND METALLOPROTEINASE DOMAIN-CONTAINING PROTEIN 10 ISOFORM X1"/>
    <property type="match status" value="1"/>
</dbReference>
<dbReference type="PANTHER" id="PTHR45702">
    <property type="entry name" value="ADAM10/ADAM17 METALLOPEPTIDASE FAMILY MEMBER"/>
    <property type="match status" value="1"/>
</dbReference>
<evidence type="ECO:0000256" key="3">
    <source>
        <dbReference type="ARBA" id="ARBA00022685"/>
    </source>
</evidence>
<keyword evidence="3" id="KW-0165">Cleavage on pair of basic residues</keyword>
<dbReference type="EC" id="3.4.24.81" evidence="2"/>
<proteinExistence type="predicted"/>
<evidence type="ECO:0000256" key="6">
    <source>
        <dbReference type="SAM" id="Phobius"/>
    </source>
</evidence>
<dbReference type="Pfam" id="PF13688">
    <property type="entry name" value="Reprolysin_5"/>
    <property type="match status" value="1"/>
</dbReference>